<evidence type="ECO:0000256" key="8">
    <source>
        <dbReference type="ARBA" id="ARBA00023002"/>
    </source>
</evidence>
<dbReference type="EMBL" id="AXCM01007306">
    <property type="status" value="NOT_ANNOTATED_CDS"/>
    <property type="molecule type" value="Genomic_DNA"/>
</dbReference>
<keyword evidence="7" id="KW-0460">Magnesium</keyword>
<evidence type="ECO:0000256" key="3">
    <source>
        <dbReference type="ARBA" id="ARBA00006432"/>
    </source>
</evidence>
<dbReference type="VEuPathDB" id="VectorBase:ACUA004925"/>
<dbReference type="AlphaFoldDB" id="A0A182LYC6"/>
<dbReference type="Gene3D" id="3.40.50.980">
    <property type="match status" value="3"/>
</dbReference>
<dbReference type="FunFam" id="3.30.300.30:FF:000007">
    <property type="entry name" value="4-coumarate--CoA ligase 2"/>
    <property type="match status" value="1"/>
</dbReference>
<dbReference type="PROSITE" id="PS00455">
    <property type="entry name" value="AMP_BINDING"/>
    <property type="match status" value="1"/>
</dbReference>
<comment type="cofactor">
    <cofactor evidence="1">
        <name>Mg(2+)</name>
        <dbReference type="ChEBI" id="CHEBI:18420"/>
    </cofactor>
</comment>
<keyword evidence="12" id="KW-0599">Photoprotein</keyword>
<keyword evidence="9" id="KW-0503">Monooxygenase</keyword>
<dbReference type="InterPro" id="IPR000873">
    <property type="entry name" value="AMP-dep_synth/lig_dom"/>
</dbReference>
<keyword evidence="6" id="KW-0067">ATP-binding</keyword>
<evidence type="ECO:0000256" key="12">
    <source>
        <dbReference type="ARBA" id="ARBA00023262"/>
    </source>
</evidence>
<evidence type="ECO:0000256" key="9">
    <source>
        <dbReference type="ARBA" id="ARBA00023033"/>
    </source>
</evidence>
<sequence>MSSKESQLIVSGPPHKSDITAGCGSLGTFVRRKLLQNGSDIALIDGVYGYEATYMEFLEQGARVAECLRKAGIRSGDVIGLVSENRIEFPIVLIGSFLLGATVAPINLTYTEREFVHAFNLSRPRVVFLSAFAADRIVAAAMQCRSFVERLVLFGDENLCENAASSVPYTLMEQFLAPVSFVNPLALEIAPTNVNEHVALIMCSSGEFVHAFNLSRPRVVFLSAFAADRIVAAAMQCRSFVERLVLFGDENLCENAASSVPYTLMEQFLAPVSFVNPLALEIAPTNVNEHVALIMCSSGTTGLPKGVQLTQANVMASVALTEESSSLTDVQDPMVVLCVLPWFHAFGCLSLINVLCIKERMVLLPKFEDFLYLGCIETYRCNTLLTVPPIVLFLAKHPLVESYDLSSVQTVICGAAPLSRETEQLLLQRLPHIRHVRQGYGMSELTLATLIQSGDDHKPGSVGRVQIGTQVKIVDPNTGKTLGPNERGELCFRGTQVMKGYIGDDQATTHTIDADGWLHSGDVGYYDEDGEFFVVDRLKELIKYKGFQVPPAEIEAVLLTHPAVLDAAVIGIPDEAAGELPLAFVVRQPDEAGAALTEPEVVKFVFDRASAAKRLHGGVRFIDAIPKNLSGKVLRRELRELAGAEHRRSKL</sequence>
<evidence type="ECO:0000256" key="5">
    <source>
        <dbReference type="ARBA" id="ARBA00019043"/>
    </source>
</evidence>
<dbReference type="STRING" id="139723.A0A182LYC6"/>
<comment type="catalytic activity">
    <reaction evidence="13">
        <text>firefly D-luciferin + ATP + O2 = firefly oxyluciferin + hnu + AMP + CO2 + diphosphate</text>
        <dbReference type="Rhea" id="RHEA:10732"/>
        <dbReference type="ChEBI" id="CHEBI:15379"/>
        <dbReference type="ChEBI" id="CHEBI:16526"/>
        <dbReference type="ChEBI" id="CHEBI:16792"/>
        <dbReference type="ChEBI" id="CHEBI:30212"/>
        <dbReference type="ChEBI" id="CHEBI:30616"/>
        <dbReference type="ChEBI" id="CHEBI:33019"/>
        <dbReference type="ChEBI" id="CHEBI:58038"/>
        <dbReference type="ChEBI" id="CHEBI:456215"/>
        <dbReference type="EC" id="1.13.12.7"/>
    </reaction>
</comment>
<evidence type="ECO:0000259" key="14">
    <source>
        <dbReference type="Pfam" id="PF00501"/>
    </source>
</evidence>
<reference evidence="17" key="1">
    <citation type="submission" date="2013-09" db="EMBL/GenBank/DDBJ databases">
        <title>The Genome Sequence of Anopheles culicifacies species A.</title>
        <authorList>
            <consortium name="The Broad Institute Genomics Platform"/>
            <person name="Neafsey D.E."/>
            <person name="Besansky N."/>
            <person name="Howell P."/>
            <person name="Walton C."/>
            <person name="Young S.K."/>
            <person name="Zeng Q."/>
            <person name="Gargeya S."/>
            <person name="Fitzgerald M."/>
            <person name="Haas B."/>
            <person name="Abouelleil A."/>
            <person name="Allen A.W."/>
            <person name="Alvarado L."/>
            <person name="Arachchi H.M."/>
            <person name="Berlin A.M."/>
            <person name="Chapman S.B."/>
            <person name="Gainer-Dewar J."/>
            <person name="Goldberg J."/>
            <person name="Griggs A."/>
            <person name="Gujja S."/>
            <person name="Hansen M."/>
            <person name="Howarth C."/>
            <person name="Imamovic A."/>
            <person name="Ireland A."/>
            <person name="Larimer J."/>
            <person name="McCowan C."/>
            <person name="Murphy C."/>
            <person name="Pearson M."/>
            <person name="Poon T.W."/>
            <person name="Priest M."/>
            <person name="Roberts A."/>
            <person name="Saif S."/>
            <person name="Shea T."/>
            <person name="Sisk P."/>
            <person name="Sykes S."/>
            <person name="Wortman J."/>
            <person name="Nusbaum C."/>
            <person name="Birren B."/>
        </authorList>
    </citation>
    <scope>NUCLEOTIDE SEQUENCE [LARGE SCALE GENOMIC DNA]</scope>
    <source>
        <strain evidence="17">A-37</strain>
    </source>
</reference>
<dbReference type="SUPFAM" id="SSF56801">
    <property type="entry name" value="Acetyl-CoA synthetase-like"/>
    <property type="match status" value="1"/>
</dbReference>
<feature type="domain" description="AMP-dependent synthetase/ligase" evidence="14">
    <location>
        <begin position="205"/>
        <end position="501"/>
    </location>
</feature>
<dbReference type="PANTHER" id="PTHR24096:SF423">
    <property type="entry name" value="GM05240P"/>
    <property type="match status" value="1"/>
</dbReference>
<comment type="subcellular location">
    <subcellularLocation>
        <location evidence="2">Peroxisome</location>
    </subcellularLocation>
</comment>
<evidence type="ECO:0000256" key="13">
    <source>
        <dbReference type="ARBA" id="ARBA00048497"/>
    </source>
</evidence>
<dbReference type="Gene3D" id="2.30.38.10">
    <property type="entry name" value="Luciferase, Domain 3"/>
    <property type="match status" value="1"/>
</dbReference>
<dbReference type="GO" id="GO:0005777">
    <property type="term" value="C:peroxisome"/>
    <property type="evidence" value="ECO:0007669"/>
    <property type="project" value="UniProtKB-SubCell"/>
</dbReference>
<evidence type="ECO:0000256" key="4">
    <source>
        <dbReference type="ARBA" id="ARBA00012532"/>
    </source>
</evidence>
<keyword evidence="17" id="KW-1185">Reference proteome</keyword>
<dbReference type="Pfam" id="PF00501">
    <property type="entry name" value="AMP-binding"/>
    <property type="match status" value="1"/>
</dbReference>
<comment type="similarity">
    <text evidence="3">Belongs to the ATP-dependent AMP-binding enzyme family.</text>
</comment>
<dbReference type="GO" id="GO:0008218">
    <property type="term" value="P:bioluminescence"/>
    <property type="evidence" value="ECO:0007669"/>
    <property type="project" value="UniProtKB-KW"/>
</dbReference>
<evidence type="ECO:0000259" key="15">
    <source>
        <dbReference type="Pfam" id="PF13193"/>
    </source>
</evidence>
<proteinExistence type="inferred from homology"/>
<evidence type="ECO:0000256" key="6">
    <source>
        <dbReference type="ARBA" id="ARBA00022840"/>
    </source>
</evidence>
<organism evidence="16 17">
    <name type="scientific">Anopheles culicifacies</name>
    <dbReference type="NCBI Taxonomy" id="139723"/>
    <lineage>
        <taxon>Eukaryota</taxon>
        <taxon>Metazoa</taxon>
        <taxon>Ecdysozoa</taxon>
        <taxon>Arthropoda</taxon>
        <taxon>Hexapoda</taxon>
        <taxon>Insecta</taxon>
        <taxon>Pterygota</taxon>
        <taxon>Neoptera</taxon>
        <taxon>Endopterygota</taxon>
        <taxon>Diptera</taxon>
        <taxon>Nematocera</taxon>
        <taxon>Culicoidea</taxon>
        <taxon>Culicidae</taxon>
        <taxon>Anophelinae</taxon>
        <taxon>Anopheles</taxon>
        <taxon>culicifacies species complex</taxon>
    </lineage>
</organism>
<dbReference type="GO" id="GO:0016405">
    <property type="term" value="F:CoA-ligase activity"/>
    <property type="evidence" value="ECO:0007669"/>
    <property type="project" value="TreeGrafter"/>
</dbReference>
<dbReference type="Gene3D" id="3.30.300.30">
    <property type="match status" value="1"/>
</dbReference>
<accession>A0A182LYC6</accession>
<evidence type="ECO:0000256" key="2">
    <source>
        <dbReference type="ARBA" id="ARBA00004275"/>
    </source>
</evidence>
<dbReference type="EC" id="1.13.12.7" evidence="4"/>
<feature type="domain" description="AMP-binding enzyme C-terminal" evidence="15">
    <location>
        <begin position="553"/>
        <end position="632"/>
    </location>
</feature>
<keyword evidence="6" id="KW-0547">Nucleotide-binding</keyword>
<protein>
    <recommendedName>
        <fullName evidence="5">Luciferin 4-monooxygenase</fullName>
        <ecNumber evidence="4">1.13.12.7</ecNumber>
    </recommendedName>
</protein>
<dbReference type="Pfam" id="PF13193">
    <property type="entry name" value="AMP-binding_C"/>
    <property type="match status" value="1"/>
</dbReference>
<evidence type="ECO:0000256" key="1">
    <source>
        <dbReference type="ARBA" id="ARBA00001946"/>
    </source>
</evidence>
<dbReference type="InterPro" id="IPR020845">
    <property type="entry name" value="AMP-binding_CS"/>
</dbReference>
<name>A0A182LYC6_9DIPT</name>
<keyword evidence="10" id="KW-0576">Peroxisome</keyword>
<reference evidence="16" key="2">
    <citation type="submission" date="2020-05" db="UniProtKB">
        <authorList>
            <consortium name="EnsemblMetazoa"/>
        </authorList>
    </citation>
    <scope>IDENTIFICATION</scope>
    <source>
        <strain evidence="16">A-37</strain>
    </source>
</reference>
<dbReference type="PANTHER" id="PTHR24096">
    <property type="entry name" value="LONG-CHAIN-FATTY-ACID--COA LIGASE"/>
    <property type="match status" value="1"/>
</dbReference>
<dbReference type="EnsemblMetazoa" id="ACUA004925-RA">
    <property type="protein sequence ID" value="ACUA004925-PA"/>
    <property type="gene ID" value="ACUA004925"/>
</dbReference>
<dbReference type="InterPro" id="IPR025110">
    <property type="entry name" value="AMP-bd_C"/>
</dbReference>
<keyword evidence="8" id="KW-0560">Oxidoreductase</keyword>
<dbReference type="Proteomes" id="UP000075883">
    <property type="component" value="Unassembled WGS sequence"/>
</dbReference>
<evidence type="ECO:0000256" key="11">
    <source>
        <dbReference type="ARBA" id="ARBA00023223"/>
    </source>
</evidence>
<keyword evidence="11" id="KW-0455">Luminescence</keyword>
<dbReference type="GO" id="GO:0004497">
    <property type="term" value="F:monooxygenase activity"/>
    <property type="evidence" value="ECO:0007669"/>
    <property type="project" value="UniProtKB-KW"/>
</dbReference>
<evidence type="ECO:0000256" key="7">
    <source>
        <dbReference type="ARBA" id="ARBA00022842"/>
    </source>
</evidence>
<dbReference type="GO" id="GO:0005524">
    <property type="term" value="F:ATP binding"/>
    <property type="evidence" value="ECO:0007669"/>
    <property type="project" value="UniProtKB-KW"/>
</dbReference>
<evidence type="ECO:0000256" key="10">
    <source>
        <dbReference type="ARBA" id="ARBA00023140"/>
    </source>
</evidence>
<evidence type="ECO:0000313" key="17">
    <source>
        <dbReference type="Proteomes" id="UP000075883"/>
    </source>
</evidence>
<dbReference type="EMBL" id="AXCM01007305">
    <property type="status" value="NOT_ANNOTATED_CDS"/>
    <property type="molecule type" value="Genomic_DNA"/>
</dbReference>
<evidence type="ECO:0000313" key="16">
    <source>
        <dbReference type="EnsemblMetazoa" id="ACUA004925-PA"/>
    </source>
</evidence>
<dbReference type="InterPro" id="IPR045851">
    <property type="entry name" value="AMP-bd_C_sf"/>
</dbReference>